<name>A0A4R5DNB7_9ACTN</name>
<feature type="active site" evidence="9 10">
    <location>
        <position position="156"/>
    </location>
</feature>
<evidence type="ECO:0000313" key="12">
    <source>
        <dbReference type="Proteomes" id="UP000294739"/>
    </source>
</evidence>
<evidence type="ECO:0000256" key="7">
    <source>
        <dbReference type="ARBA" id="ARBA00023300"/>
    </source>
</evidence>
<dbReference type="GO" id="GO:0006107">
    <property type="term" value="P:oxaloacetate metabolic process"/>
    <property type="evidence" value="ECO:0007669"/>
    <property type="project" value="UniProtKB-UniRule"/>
</dbReference>
<evidence type="ECO:0000256" key="1">
    <source>
        <dbReference type="ARBA" id="ARBA00003670"/>
    </source>
</evidence>
<comment type="cofactor">
    <cofactor evidence="9">
        <name>Mg(2+)</name>
        <dbReference type="ChEBI" id="CHEBI:18420"/>
    </cofactor>
</comment>
<comment type="subunit">
    <text evidence="9">Homotetramer.</text>
</comment>
<protein>
    <recommendedName>
        <fullName evidence="4 9">Phosphoenolpyruvate carboxylase</fullName>
        <shortName evidence="9">PEPC</shortName>
        <shortName evidence="9">PEPCase</shortName>
        <ecNumber evidence="3 9">4.1.1.31</ecNumber>
    </recommendedName>
</protein>
<dbReference type="GO" id="GO:0006099">
    <property type="term" value="P:tricarboxylic acid cycle"/>
    <property type="evidence" value="ECO:0007669"/>
    <property type="project" value="InterPro"/>
</dbReference>
<dbReference type="SUPFAM" id="SSF51621">
    <property type="entry name" value="Phosphoenolpyruvate/pyruvate domain"/>
    <property type="match status" value="1"/>
</dbReference>
<reference evidence="11 12" key="1">
    <citation type="submission" date="2019-03" db="EMBL/GenBank/DDBJ databases">
        <title>Draft genome sequences of novel Actinobacteria.</title>
        <authorList>
            <person name="Sahin N."/>
            <person name="Ay H."/>
            <person name="Saygin H."/>
        </authorList>
    </citation>
    <scope>NUCLEOTIDE SEQUENCE [LARGE SCALE GENOMIC DNA]</scope>
    <source>
        <strain evidence="11 12">5K138</strain>
    </source>
</reference>
<comment type="catalytic activity">
    <reaction evidence="8 9">
        <text>oxaloacetate + phosphate = phosphoenolpyruvate + hydrogencarbonate</text>
        <dbReference type="Rhea" id="RHEA:28370"/>
        <dbReference type="ChEBI" id="CHEBI:16452"/>
        <dbReference type="ChEBI" id="CHEBI:17544"/>
        <dbReference type="ChEBI" id="CHEBI:43474"/>
        <dbReference type="ChEBI" id="CHEBI:58702"/>
        <dbReference type="EC" id="4.1.1.31"/>
    </reaction>
</comment>
<dbReference type="GO" id="GO:0008964">
    <property type="term" value="F:phosphoenolpyruvate carboxylase activity"/>
    <property type="evidence" value="ECO:0007669"/>
    <property type="project" value="UniProtKB-UniRule"/>
</dbReference>
<evidence type="ECO:0000313" key="11">
    <source>
        <dbReference type="EMBL" id="TDE15816.1"/>
    </source>
</evidence>
<evidence type="ECO:0000256" key="2">
    <source>
        <dbReference type="ARBA" id="ARBA00008346"/>
    </source>
</evidence>
<dbReference type="RefSeq" id="WP_131889892.1">
    <property type="nucleotide sequence ID" value="NZ_SMKZ01000001.1"/>
</dbReference>
<gene>
    <name evidence="9" type="primary">ppc</name>
    <name evidence="11" type="ORF">E1269_00490</name>
</gene>
<dbReference type="Pfam" id="PF00311">
    <property type="entry name" value="PEPcase"/>
    <property type="match status" value="2"/>
</dbReference>
<accession>A0A4R5DNB7</accession>
<keyword evidence="7 9" id="KW-0120">Carbon dioxide fixation</keyword>
<evidence type="ECO:0000256" key="8">
    <source>
        <dbReference type="ARBA" id="ARBA00048995"/>
    </source>
</evidence>
<evidence type="ECO:0000256" key="5">
    <source>
        <dbReference type="ARBA" id="ARBA00022842"/>
    </source>
</evidence>
<evidence type="ECO:0000256" key="10">
    <source>
        <dbReference type="PROSITE-ProRule" id="PRU10111"/>
    </source>
</evidence>
<dbReference type="PANTHER" id="PTHR30523">
    <property type="entry name" value="PHOSPHOENOLPYRUVATE CARBOXYLASE"/>
    <property type="match status" value="1"/>
</dbReference>
<dbReference type="EC" id="4.1.1.31" evidence="3 9"/>
<dbReference type="PRINTS" id="PR00150">
    <property type="entry name" value="PEPCARBXLASE"/>
</dbReference>
<sequence>MAATATGSREAARFEMPERLRADVRQLGDALGQVLREYGGNGLLADVERLRELTIASHHEDQTVADDAATQAEQLVASWTLERADEVARAFTVYFHLVNAAEEYHRVRSLRAGDRADHPLAGTVAKAVEDVARLAGQDKAKHLLDGLEFRPVLTAHPTEARRRAIVTAIRRIAGLLERRDDPRLGASEDAETHRMLLEQIDVLWRTEPLRVDRPGPLDEVRTAMSAFDDVLFHVVPQVYRRAEMALSGGDAAAGTGPVAAPQVPAFVRLGSWIGGDRDGNPNVTSAITRQAMAIQSDHVLSALEAACTRVGRGLTLDAANTPASPEVRRMLADAESAQPDAYTELASRSPNEPHRIAVLYAAARVGATRRRDADLSYGTAAELLADLRAVQGSLAEAGAARQAYGELQGLIWQVESFGFHLAELEVRQHSAVHKAALDEIAAGGELSERTEEVLATIRVMAQIQARFGPDACRRYVVSFTQSADDVAAVHALARHALDGRPLALDVVPLFETGADLAACVDILDEVVELPQTKARLDTTGRRLEVMLGYSDSAKDVGPVSATLALYDAQARLTAWARSHEVTLTMFHGRGGALGRGGGPANRAVLAQAPGSVDGRFKLTEQGEVIFARYGDPAIARRHIEQVASAVLLASTPAVEERARAAAVDFASVAAMLDEAAREAYHALVRTDGFPDWFARVTPLEEVGSLPIGSRPARRGLTVSSLDDLRAIPWVFSWSQTRVTLPGWYGLGSGLAAVGDLELLRRAYAEWPLFTVMMENAEMSLAKSDRRIAARYLALGDRPELTERILDEHALTTRWVLDVTGHSRLLEDRHVLGRAVALRNPYVDALSYLQVRALRALRRDEVESGSAAEAANRRLLQISVNGVAAGLQNTG</sequence>
<proteinExistence type="inferred from homology"/>
<organism evidence="11 12">
    <name type="scientific">Jiangella asiatica</name>
    <dbReference type="NCBI Taxonomy" id="2530372"/>
    <lineage>
        <taxon>Bacteria</taxon>
        <taxon>Bacillati</taxon>
        <taxon>Actinomycetota</taxon>
        <taxon>Actinomycetes</taxon>
        <taxon>Jiangellales</taxon>
        <taxon>Jiangellaceae</taxon>
        <taxon>Jiangella</taxon>
    </lineage>
</organism>
<dbReference type="GO" id="GO:0000287">
    <property type="term" value="F:magnesium ion binding"/>
    <property type="evidence" value="ECO:0007669"/>
    <property type="project" value="UniProtKB-UniRule"/>
</dbReference>
<dbReference type="GO" id="GO:0015977">
    <property type="term" value="P:carbon fixation"/>
    <property type="evidence" value="ECO:0007669"/>
    <property type="project" value="UniProtKB-UniRule"/>
</dbReference>
<evidence type="ECO:0000256" key="4">
    <source>
        <dbReference type="ARBA" id="ARBA00022419"/>
    </source>
</evidence>
<dbReference type="GO" id="GO:0005829">
    <property type="term" value="C:cytosol"/>
    <property type="evidence" value="ECO:0007669"/>
    <property type="project" value="TreeGrafter"/>
</dbReference>
<keyword evidence="11" id="KW-0670">Pyruvate</keyword>
<dbReference type="Proteomes" id="UP000294739">
    <property type="component" value="Unassembled WGS sequence"/>
</dbReference>
<dbReference type="PANTHER" id="PTHR30523:SF6">
    <property type="entry name" value="PHOSPHOENOLPYRUVATE CARBOXYLASE"/>
    <property type="match status" value="1"/>
</dbReference>
<dbReference type="EMBL" id="SMKZ01000001">
    <property type="protein sequence ID" value="TDE15816.1"/>
    <property type="molecule type" value="Genomic_DNA"/>
</dbReference>
<dbReference type="InterPro" id="IPR018129">
    <property type="entry name" value="PEP_COase_Lys_AS"/>
</dbReference>
<dbReference type="AlphaFoldDB" id="A0A4R5DNB7"/>
<dbReference type="HAMAP" id="MF_00595">
    <property type="entry name" value="PEPcase_type1"/>
    <property type="match status" value="1"/>
</dbReference>
<comment type="similarity">
    <text evidence="2 9">Belongs to the PEPCase type 1 family.</text>
</comment>
<feature type="active site" evidence="9">
    <location>
        <position position="554"/>
    </location>
</feature>
<dbReference type="InParanoid" id="A0A4R5DNB7"/>
<dbReference type="InterPro" id="IPR015813">
    <property type="entry name" value="Pyrv/PenolPyrv_kinase-like_dom"/>
</dbReference>
<evidence type="ECO:0000256" key="9">
    <source>
        <dbReference type="HAMAP-Rule" id="MF_00595"/>
    </source>
</evidence>
<dbReference type="Gene3D" id="1.20.1440.90">
    <property type="entry name" value="Phosphoenolpyruvate/pyruvate domain"/>
    <property type="match status" value="1"/>
</dbReference>
<comment type="function">
    <text evidence="1 9">Forms oxaloacetate, a four-carbon dicarboxylic acid source for the tricarboxylic acid cycle.</text>
</comment>
<evidence type="ECO:0000256" key="6">
    <source>
        <dbReference type="ARBA" id="ARBA00023239"/>
    </source>
</evidence>
<evidence type="ECO:0000256" key="3">
    <source>
        <dbReference type="ARBA" id="ARBA00012305"/>
    </source>
</evidence>
<keyword evidence="12" id="KW-1185">Reference proteome</keyword>
<keyword evidence="5 9" id="KW-0460">Magnesium</keyword>
<dbReference type="InterPro" id="IPR021135">
    <property type="entry name" value="PEP_COase"/>
</dbReference>
<dbReference type="InterPro" id="IPR022805">
    <property type="entry name" value="PEP_COase_bac/pln-type"/>
</dbReference>
<dbReference type="OrthoDB" id="9768133at2"/>
<dbReference type="PROSITE" id="PS00781">
    <property type="entry name" value="PEPCASE_1"/>
    <property type="match status" value="1"/>
</dbReference>
<keyword evidence="6 9" id="KW-0456">Lyase</keyword>
<comment type="caution">
    <text evidence="11">The sequence shown here is derived from an EMBL/GenBank/DDBJ whole genome shotgun (WGS) entry which is preliminary data.</text>
</comment>